<keyword evidence="6 11" id="KW-0067">ATP-binding</keyword>
<dbReference type="InterPro" id="IPR013221">
    <property type="entry name" value="Mur_ligase_cen"/>
</dbReference>
<evidence type="ECO:0000313" key="17">
    <source>
        <dbReference type="Proteomes" id="UP000220922"/>
    </source>
</evidence>
<evidence type="ECO:0000259" key="14">
    <source>
        <dbReference type="Pfam" id="PF02875"/>
    </source>
</evidence>
<dbReference type="GO" id="GO:0009252">
    <property type="term" value="P:peptidoglycan biosynthetic process"/>
    <property type="evidence" value="ECO:0007669"/>
    <property type="project" value="UniProtKB-UniRule"/>
</dbReference>
<feature type="binding site" evidence="11">
    <location>
        <position position="195"/>
    </location>
    <ligand>
        <name>UDP-N-acetyl-alpha-D-muramoyl-L-alanyl-D-glutamate</name>
        <dbReference type="ChEBI" id="CHEBI:83900"/>
    </ligand>
</feature>
<keyword evidence="7 11" id="KW-0133">Cell shape</keyword>
<dbReference type="Gene3D" id="3.90.190.20">
    <property type="entry name" value="Mur ligase, C-terminal domain"/>
    <property type="match status" value="1"/>
</dbReference>
<dbReference type="PANTHER" id="PTHR23135">
    <property type="entry name" value="MUR LIGASE FAMILY MEMBER"/>
    <property type="match status" value="1"/>
</dbReference>
<dbReference type="Proteomes" id="UP000220922">
    <property type="component" value="Unassembled WGS sequence"/>
</dbReference>
<evidence type="ECO:0000256" key="9">
    <source>
        <dbReference type="ARBA" id="ARBA00023306"/>
    </source>
</evidence>
<dbReference type="GO" id="GO:0008360">
    <property type="term" value="P:regulation of cell shape"/>
    <property type="evidence" value="ECO:0007669"/>
    <property type="project" value="UniProtKB-KW"/>
</dbReference>
<dbReference type="InterPro" id="IPR035911">
    <property type="entry name" value="MurE/MurF_N"/>
</dbReference>
<feature type="binding site" evidence="11">
    <location>
        <position position="157"/>
    </location>
    <ligand>
        <name>UDP-N-acetyl-alpha-D-muramoyl-L-alanyl-D-glutamate</name>
        <dbReference type="ChEBI" id="CHEBI:83900"/>
    </ligand>
</feature>
<evidence type="ECO:0000259" key="13">
    <source>
        <dbReference type="Pfam" id="PF01225"/>
    </source>
</evidence>
<comment type="similarity">
    <text evidence="1 11">Belongs to the MurCDEF family. MurE subfamily.</text>
</comment>
<comment type="pathway">
    <text evidence="11 12">Cell wall biogenesis; peptidoglycan biosynthesis.</text>
</comment>
<evidence type="ECO:0000256" key="6">
    <source>
        <dbReference type="ARBA" id="ARBA00022840"/>
    </source>
</evidence>
<dbReference type="Pfam" id="PF01225">
    <property type="entry name" value="Mur_ligase"/>
    <property type="match status" value="1"/>
</dbReference>
<feature type="domain" description="Mur ligase central" evidence="15">
    <location>
        <begin position="112"/>
        <end position="327"/>
    </location>
</feature>
<keyword evidence="4 11" id="KW-0132">Cell division</keyword>
<keyword evidence="11" id="KW-0460">Magnesium</keyword>
<evidence type="ECO:0000256" key="12">
    <source>
        <dbReference type="RuleBase" id="RU004135"/>
    </source>
</evidence>
<dbReference type="PROSITE" id="PS01011">
    <property type="entry name" value="FOLYLPOLYGLU_SYNT_1"/>
    <property type="match status" value="1"/>
</dbReference>
<name>A0A2H3KMM0_9CHLR</name>
<sequence length="515" mass="55421">MKTLRELLAHVAVVQIIGSLDQPIAGLAYDSRQVVPGGLFVAIAGHHVDGHAYILQALARGARAIVVDARHQSEHTLEGATLIKVIDSRVALAPLAAAFYDYPATRLRTIGITGTKGKSTTTDLVSQMLDACGKTTGLISTVDFKIGNRRWANTTRQSTPEAPDVQALLTEMVANGCDTAVIEATSHALSASWNRLSGCYFDVAVFLNLSHEHLDYHGTFEQYRADKARLFAMLDEPAVRAPQSTSLSWAIVNADDPHHHFFLEAAPAKARQLTYGILKPAEVKGTIVRSGPTGSLVHVCTPWGEGELSVRLPGTFNISNALAALSVTLSQEVPLEQALAALSTTHAPRGRMEPVERGQPFEVIVDYAHSPGSFEQVMGMLRPLVTGRMIAVFGSAGERDRAKRSLQGAIAGRYCDLLILTDEDPRGEDREAIIEQIAAGARQAGLRPNEGYLCIPDRAQALRTALAKAQPGDLVLLLGKGHEGCVIYADHAIPWDEAGEAEQALRELGYGRTEA</sequence>
<dbReference type="EMBL" id="LYXE01000076">
    <property type="protein sequence ID" value="PDV99302.1"/>
    <property type="molecule type" value="Genomic_DNA"/>
</dbReference>
<dbReference type="PANTHER" id="PTHR23135:SF4">
    <property type="entry name" value="UDP-N-ACETYLMURAMOYL-L-ALANYL-D-GLUTAMATE--2,6-DIAMINOPIMELATE LIGASE MURE HOMOLOG, CHLOROPLASTIC"/>
    <property type="match status" value="1"/>
</dbReference>
<dbReference type="InterPro" id="IPR000713">
    <property type="entry name" value="Mur_ligase_N"/>
</dbReference>
<comment type="caution">
    <text evidence="11">Lacks conserved residue(s) required for the propagation of feature annotation.</text>
</comment>
<evidence type="ECO:0000313" key="16">
    <source>
        <dbReference type="EMBL" id="PDV99302.1"/>
    </source>
</evidence>
<dbReference type="SUPFAM" id="SSF53244">
    <property type="entry name" value="MurD-like peptide ligases, peptide-binding domain"/>
    <property type="match status" value="1"/>
</dbReference>
<comment type="PTM">
    <text evidence="11">Carboxylation is probably crucial for Mg(2+) binding and, consequently, for the gamma-phosphate positioning of ATP.</text>
</comment>
<dbReference type="GO" id="GO:0071555">
    <property type="term" value="P:cell wall organization"/>
    <property type="evidence" value="ECO:0007669"/>
    <property type="project" value="UniProtKB-KW"/>
</dbReference>
<comment type="cofactor">
    <cofactor evidence="11">
        <name>Mg(2+)</name>
        <dbReference type="ChEBI" id="CHEBI:18420"/>
    </cofactor>
</comment>
<gene>
    <name evidence="11" type="primary">murE</name>
    <name evidence="16" type="ORF">A9Q02_22250</name>
</gene>
<dbReference type="GO" id="GO:0000287">
    <property type="term" value="F:magnesium ion binding"/>
    <property type="evidence" value="ECO:0007669"/>
    <property type="project" value="UniProtKB-UniRule"/>
</dbReference>
<dbReference type="EC" id="6.3.2.-" evidence="11"/>
<evidence type="ECO:0000256" key="7">
    <source>
        <dbReference type="ARBA" id="ARBA00022960"/>
    </source>
</evidence>
<dbReference type="SUPFAM" id="SSF63418">
    <property type="entry name" value="MurE/MurF N-terminal domain"/>
    <property type="match status" value="1"/>
</dbReference>
<keyword evidence="8 11" id="KW-0573">Peptidoglycan synthesis</keyword>
<organism evidence="16 17">
    <name type="scientific">Candidatus Chloroploca asiatica</name>
    <dbReference type="NCBI Taxonomy" id="1506545"/>
    <lineage>
        <taxon>Bacteria</taxon>
        <taxon>Bacillati</taxon>
        <taxon>Chloroflexota</taxon>
        <taxon>Chloroflexia</taxon>
        <taxon>Chloroflexales</taxon>
        <taxon>Chloroflexineae</taxon>
        <taxon>Oscillochloridaceae</taxon>
        <taxon>Candidatus Chloroploca</taxon>
    </lineage>
</organism>
<protein>
    <recommendedName>
        <fullName evidence="11">UDP-N-acetylmuramyl-tripeptide synthetase</fullName>
        <ecNumber evidence="11">6.3.2.-</ecNumber>
    </recommendedName>
    <alternativeName>
        <fullName evidence="11">UDP-MurNAc-tripeptide synthetase</fullName>
    </alternativeName>
</protein>
<dbReference type="Pfam" id="PF08245">
    <property type="entry name" value="Mur_ligase_M"/>
    <property type="match status" value="1"/>
</dbReference>
<dbReference type="Pfam" id="PF02875">
    <property type="entry name" value="Mur_ligase_C"/>
    <property type="match status" value="1"/>
</dbReference>
<dbReference type="NCBIfam" id="NF001126">
    <property type="entry name" value="PRK00139.1-4"/>
    <property type="match status" value="1"/>
</dbReference>
<evidence type="ECO:0000256" key="10">
    <source>
        <dbReference type="ARBA" id="ARBA00023316"/>
    </source>
</evidence>
<reference evidence="16 17" key="1">
    <citation type="submission" date="2016-05" db="EMBL/GenBank/DDBJ databases">
        <authorList>
            <person name="Lavstsen T."/>
            <person name="Jespersen J.S."/>
        </authorList>
    </citation>
    <scope>NUCLEOTIDE SEQUENCE [LARGE SCALE GENOMIC DNA]</scope>
    <source>
        <strain evidence="16 17">B7-9</strain>
    </source>
</reference>
<keyword evidence="2 11" id="KW-0963">Cytoplasm</keyword>
<dbReference type="GO" id="GO:0005524">
    <property type="term" value="F:ATP binding"/>
    <property type="evidence" value="ECO:0007669"/>
    <property type="project" value="UniProtKB-UniRule"/>
</dbReference>
<dbReference type="Gene3D" id="3.40.1390.10">
    <property type="entry name" value="MurE/MurF, N-terminal domain"/>
    <property type="match status" value="1"/>
</dbReference>
<keyword evidence="17" id="KW-1185">Reference proteome</keyword>
<dbReference type="InterPro" id="IPR036615">
    <property type="entry name" value="Mur_ligase_C_dom_sf"/>
</dbReference>
<feature type="domain" description="Mur ligase N-terminal catalytic" evidence="13">
    <location>
        <begin position="24"/>
        <end position="100"/>
    </location>
</feature>
<comment type="subcellular location">
    <subcellularLocation>
        <location evidence="11 12">Cytoplasm</location>
    </subcellularLocation>
</comment>
<evidence type="ECO:0000256" key="11">
    <source>
        <dbReference type="HAMAP-Rule" id="MF_00208"/>
    </source>
</evidence>
<dbReference type="UniPathway" id="UPA00219"/>
<feature type="binding site" evidence="11">
    <location>
        <position position="185"/>
    </location>
    <ligand>
        <name>UDP-N-acetyl-alpha-D-muramoyl-L-alanyl-D-glutamate</name>
        <dbReference type="ChEBI" id="CHEBI:83900"/>
    </ligand>
</feature>
<accession>A0A2H3KMM0</accession>
<dbReference type="InterPro" id="IPR004101">
    <property type="entry name" value="Mur_ligase_C"/>
</dbReference>
<dbReference type="SUPFAM" id="SSF53623">
    <property type="entry name" value="MurD-like peptide ligases, catalytic domain"/>
    <property type="match status" value="1"/>
</dbReference>
<dbReference type="NCBIfam" id="TIGR01085">
    <property type="entry name" value="murE"/>
    <property type="match status" value="1"/>
</dbReference>
<dbReference type="RefSeq" id="WP_097652038.1">
    <property type="nucleotide sequence ID" value="NZ_LYXE01000076.1"/>
</dbReference>
<evidence type="ECO:0000256" key="1">
    <source>
        <dbReference type="ARBA" id="ARBA00005898"/>
    </source>
</evidence>
<feature type="binding site" evidence="11">
    <location>
        <begin position="158"/>
        <end position="159"/>
    </location>
    <ligand>
        <name>UDP-N-acetyl-alpha-D-muramoyl-L-alanyl-D-glutamate</name>
        <dbReference type="ChEBI" id="CHEBI:83900"/>
    </ligand>
</feature>
<dbReference type="OrthoDB" id="9800958at2"/>
<keyword evidence="9 11" id="KW-0131">Cell cycle</keyword>
<feature type="modified residue" description="N6-carboxylysine" evidence="11">
    <location>
        <position position="227"/>
    </location>
</feature>
<comment type="caution">
    <text evidence="16">The sequence shown here is derived from an EMBL/GenBank/DDBJ whole genome shotgun (WGS) entry which is preliminary data.</text>
</comment>
<dbReference type="InterPro" id="IPR005761">
    <property type="entry name" value="UDP-N-AcMur-Glu-dNH2Pim_ligase"/>
</dbReference>
<evidence type="ECO:0000256" key="4">
    <source>
        <dbReference type="ARBA" id="ARBA00022618"/>
    </source>
</evidence>
<keyword evidence="5 11" id="KW-0547">Nucleotide-binding</keyword>
<evidence type="ECO:0000256" key="2">
    <source>
        <dbReference type="ARBA" id="ARBA00022490"/>
    </source>
</evidence>
<dbReference type="GO" id="GO:0004326">
    <property type="term" value="F:tetrahydrofolylpolyglutamate synthase activity"/>
    <property type="evidence" value="ECO:0007669"/>
    <property type="project" value="InterPro"/>
</dbReference>
<evidence type="ECO:0000256" key="3">
    <source>
        <dbReference type="ARBA" id="ARBA00022598"/>
    </source>
</evidence>
<dbReference type="HAMAP" id="MF_00208">
    <property type="entry name" value="MurE"/>
    <property type="match status" value="1"/>
</dbReference>
<dbReference type="GO" id="GO:0005737">
    <property type="term" value="C:cytoplasm"/>
    <property type="evidence" value="ECO:0007669"/>
    <property type="project" value="UniProtKB-SubCell"/>
</dbReference>
<keyword evidence="3 11" id="KW-0436">Ligase</keyword>
<feature type="binding site" evidence="11">
    <location>
        <position position="31"/>
    </location>
    <ligand>
        <name>UDP-N-acetyl-alpha-D-muramoyl-L-alanyl-D-glutamate</name>
        <dbReference type="ChEBI" id="CHEBI:83900"/>
    </ligand>
</feature>
<evidence type="ECO:0000256" key="5">
    <source>
        <dbReference type="ARBA" id="ARBA00022741"/>
    </source>
</evidence>
<evidence type="ECO:0000259" key="15">
    <source>
        <dbReference type="Pfam" id="PF08245"/>
    </source>
</evidence>
<dbReference type="AlphaFoldDB" id="A0A2H3KMM0"/>
<evidence type="ECO:0000256" key="8">
    <source>
        <dbReference type="ARBA" id="ARBA00022984"/>
    </source>
</evidence>
<dbReference type="Gene3D" id="3.40.1190.10">
    <property type="entry name" value="Mur-like, catalytic domain"/>
    <property type="match status" value="1"/>
</dbReference>
<dbReference type="GO" id="GO:0051301">
    <property type="term" value="P:cell division"/>
    <property type="evidence" value="ECO:0007669"/>
    <property type="project" value="UniProtKB-KW"/>
</dbReference>
<feature type="domain" description="Mur ligase C-terminal" evidence="14">
    <location>
        <begin position="350"/>
        <end position="481"/>
    </location>
</feature>
<keyword evidence="10 11" id="KW-0961">Cell wall biogenesis/degradation</keyword>
<comment type="function">
    <text evidence="11">Catalyzes the addition of an amino acid to the nucleotide precursor UDP-N-acetylmuramoyl-L-alanyl-D-glutamate (UMAG) in the biosynthesis of bacterial cell-wall peptidoglycan.</text>
</comment>
<dbReference type="InterPro" id="IPR036565">
    <property type="entry name" value="Mur-like_cat_sf"/>
</dbReference>
<proteinExistence type="inferred from homology"/>
<dbReference type="InterPro" id="IPR018109">
    <property type="entry name" value="Folylpolyglutamate_synth_CS"/>
</dbReference>
<feature type="binding site" evidence="11">
    <location>
        <begin position="114"/>
        <end position="120"/>
    </location>
    <ligand>
        <name>ATP</name>
        <dbReference type="ChEBI" id="CHEBI:30616"/>
    </ligand>
</feature>